<dbReference type="STRING" id="74649.A0A2P6Q1W3"/>
<name>A0A2P6Q1W3_ROSCH</name>
<dbReference type="Proteomes" id="UP000238479">
    <property type="component" value="Chromosome 5"/>
</dbReference>
<reference evidence="1 2" key="1">
    <citation type="journal article" date="2018" name="Nat. Genet.">
        <title>The Rosa genome provides new insights in the design of modern roses.</title>
        <authorList>
            <person name="Bendahmane M."/>
        </authorList>
    </citation>
    <scope>NUCLEOTIDE SEQUENCE [LARGE SCALE GENOMIC DNA]</scope>
    <source>
        <strain evidence="2">cv. Old Blush</strain>
    </source>
</reference>
<organism evidence="1 2">
    <name type="scientific">Rosa chinensis</name>
    <name type="common">China rose</name>
    <dbReference type="NCBI Taxonomy" id="74649"/>
    <lineage>
        <taxon>Eukaryota</taxon>
        <taxon>Viridiplantae</taxon>
        <taxon>Streptophyta</taxon>
        <taxon>Embryophyta</taxon>
        <taxon>Tracheophyta</taxon>
        <taxon>Spermatophyta</taxon>
        <taxon>Magnoliopsida</taxon>
        <taxon>eudicotyledons</taxon>
        <taxon>Gunneridae</taxon>
        <taxon>Pentapetalae</taxon>
        <taxon>rosids</taxon>
        <taxon>fabids</taxon>
        <taxon>Rosales</taxon>
        <taxon>Rosaceae</taxon>
        <taxon>Rosoideae</taxon>
        <taxon>Rosoideae incertae sedis</taxon>
        <taxon>Rosa</taxon>
    </lineage>
</organism>
<evidence type="ECO:0000313" key="1">
    <source>
        <dbReference type="EMBL" id="PRQ28161.1"/>
    </source>
</evidence>
<accession>A0A2P6Q1W3</accession>
<keyword evidence="2" id="KW-1185">Reference proteome</keyword>
<dbReference type="AlphaFoldDB" id="A0A2P6Q1W3"/>
<evidence type="ECO:0000313" key="2">
    <source>
        <dbReference type="Proteomes" id="UP000238479"/>
    </source>
</evidence>
<protein>
    <submittedName>
        <fullName evidence="1">Uncharacterized protein</fullName>
    </submittedName>
</protein>
<dbReference type="Gramene" id="PRQ28161">
    <property type="protein sequence ID" value="PRQ28161"/>
    <property type="gene ID" value="RchiOBHm_Chr5g0000041"/>
</dbReference>
<proteinExistence type="predicted"/>
<gene>
    <name evidence="1" type="ORF">RchiOBHm_Chr5g0000041</name>
</gene>
<sequence length="71" mass="7908">MAISLYRTMSLVRSHASSGENFFMVIVRFLETFVGSMSAAHFAVQLSNFVISNAVIPRPFTPVIPVQCERT</sequence>
<comment type="caution">
    <text evidence="1">The sequence shown here is derived from an EMBL/GenBank/DDBJ whole genome shotgun (WGS) entry which is preliminary data.</text>
</comment>
<dbReference type="EMBL" id="PDCK01000043">
    <property type="protein sequence ID" value="PRQ28161.1"/>
    <property type="molecule type" value="Genomic_DNA"/>
</dbReference>